<accession>A0A7W4VT53</accession>
<dbReference type="EMBL" id="JACHWR010000001">
    <property type="protein sequence ID" value="MBB3041038.1"/>
    <property type="molecule type" value="Genomic_DNA"/>
</dbReference>
<reference evidence="1 2" key="1">
    <citation type="submission" date="2020-08" db="EMBL/GenBank/DDBJ databases">
        <title>Sequencing the genomes of 1000 actinobacteria strains.</title>
        <authorList>
            <person name="Klenk H.-P."/>
        </authorList>
    </citation>
    <scope>NUCLEOTIDE SEQUENCE [LARGE SCALE GENOMIC DNA]</scope>
    <source>
        <strain evidence="1 2">DSM 105498</strain>
    </source>
</reference>
<gene>
    <name evidence="1" type="ORF">FHU40_000839</name>
</gene>
<evidence type="ECO:0000313" key="2">
    <source>
        <dbReference type="Proteomes" id="UP000589626"/>
    </source>
</evidence>
<keyword evidence="2" id="KW-1185">Reference proteome</keyword>
<proteinExistence type="predicted"/>
<sequence length="513" mass="52409">MPEIVNGITVPVDGDPINLPGDLKTFAEDIGTAAQEAGAAAAVGYASSLDDAKVSALLDDQGTETASALSASIGAVGGGLFMPQGYGARALASKCAIGVNAAVGIAGDSTADKPYEYLQMGLAAFIKQFPRQSADRYEWDGTSAYGTPQPILTGITARTVVMRDEFDRSAADLVGSTPNVGVVWFAIGNGAGDWELNGSACVATADATSGSVFTTVVAGDGELVANLTLAANDAPRFVVKRVNDSNRIRIDVQRNSSGQYRLQLWKFIGGVQTAIATSEYFFHNTAVTTFDVTCRVVGTRVTGSVNGQYIGGTLSTDDVTALSTGTGVGLEGANRGAAIINRMEWATVTAATSSGAVAIYNGSKSGSILSYQEGVISTLFPSGTLLDVAIVNSGHNYGSGSASSYLVAIDSFIETLRTVQPDCGVVIASQNPEVSPAPNVAAHAARNAALPGYAAVRGYGYIPSCETFATMLSIGPAYMQSDGVHPTGGSEGGAGVQSAAVITYLNRLAGLAA</sequence>
<evidence type="ECO:0000313" key="1">
    <source>
        <dbReference type="EMBL" id="MBB3041038.1"/>
    </source>
</evidence>
<dbReference type="Gene3D" id="3.40.50.1110">
    <property type="entry name" value="SGNH hydrolase"/>
    <property type="match status" value="1"/>
</dbReference>
<organism evidence="1 2">
    <name type="scientific">Nocardioides soli</name>
    <dbReference type="NCBI Taxonomy" id="1036020"/>
    <lineage>
        <taxon>Bacteria</taxon>
        <taxon>Bacillati</taxon>
        <taxon>Actinomycetota</taxon>
        <taxon>Actinomycetes</taxon>
        <taxon>Propionibacteriales</taxon>
        <taxon>Nocardioidaceae</taxon>
        <taxon>Nocardioides</taxon>
    </lineage>
</organism>
<comment type="caution">
    <text evidence="1">The sequence shown here is derived from an EMBL/GenBank/DDBJ whole genome shotgun (WGS) entry which is preliminary data.</text>
</comment>
<dbReference type="AlphaFoldDB" id="A0A7W4VT53"/>
<dbReference type="InterPro" id="IPR036514">
    <property type="entry name" value="SGNH_hydro_sf"/>
</dbReference>
<dbReference type="Proteomes" id="UP000589626">
    <property type="component" value="Unassembled WGS sequence"/>
</dbReference>
<name>A0A7W4VT53_9ACTN</name>
<protein>
    <submittedName>
        <fullName evidence="1">Uncharacterized protein</fullName>
    </submittedName>
</protein>
<dbReference type="RefSeq" id="WP_183590992.1">
    <property type="nucleotide sequence ID" value="NZ_JACHWR010000001.1"/>
</dbReference>
<dbReference type="SUPFAM" id="SSF52266">
    <property type="entry name" value="SGNH hydrolase"/>
    <property type="match status" value="1"/>
</dbReference>